<keyword evidence="5" id="KW-0680">Restriction system</keyword>
<protein>
    <recommendedName>
        <fullName evidence="1">DNA (cytosine-5-)-methyltransferase</fullName>
        <ecNumber evidence="1">2.1.1.37</ecNumber>
    </recommendedName>
</protein>
<evidence type="ECO:0000256" key="6">
    <source>
        <dbReference type="PROSITE-ProRule" id="PRU01016"/>
    </source>
</evidence>
<dbReference type="Gene3D" id="3.40.50.150">
    <property type="entry name" value="Vaccinia Virus protein VP39"/>
    <property type="match status" value="1"/>
</dbReference>
<dbReference type="PROSITE" id="PS00094">
    <property type="entry name" value="C5_MTASE_1"/>
    <property type="match status" value="1"/>
</dbReference>
<sequence>MNFVDLFSGCGGFSLGFKAAGFEHLWGLDNNPNAVEVYTSNIGKCILADIRGYSFKEWEGKIDVVIGSPPCQTFSCANTLSRDCDIKLTNEFFRAVSEIRPKFWVMENVPAVSDFVGAPFKEVFDMSVYGLLQRRRRLFCSNIKLSIPKTKNKYLTEEQEQKLREFRPEGIIRKYPTITCRYNSFGRICPHIQDGNRVRVLNHEEALSLQTFPFYFDLGKLGQRDIEILIGNAVPPAFAYKVAMFIKLCKYYGNLTSGVQRTFV</sequence>
<evidence type="ECO:0000256" key="1">
    <source>
        <dbReference type="ARBA" id="ARBA00011975"/>
    </source>
</evidence>
<dbReference type="PANTHER" id="PTHR10629">
    <property type="entry name" value="CYTOSINE-SPECIFIC METHYLTRANSFERASE"/>
    <property type="match status" value="1"/>
</dbReference>
<dbReference type="PROSITE" id="PS51679">
    <property type="entry name" value="SAM_MT_C5"/>
    <property type="match status" value="1"/>
</dbReference>
<evidence type="ECO:0000256" key="5">
    <source>
        <dbReference type="ARBA" id="ARBA00022747"/>
    </source>
</evidence>
<dbReference type="GO" id="GO:0003886">
    <property type="term" value="F:DNA (cytosine-5-)-methyltransferase activity"/>
    <property type="evidence" value="ECO:0007669"/>
    <property type="project" value="UniProtKB-EC"/>
</dbReference>
<evidence type="ECO:0000256" key="2">
    <source>
        <dbReference type="ARBA" id="ARBA00022603"/>
    </source>
</evidence>
<reference evidence="7 8" key="1">
    <citation type="journal article" date="2016" name="Nat. Commun.">
        <title>Thousands of microbial genomes shed light on interconnected biogeochemical processes in an aquifer system.</title>
        <authorList>
            <person name="Anantharaman K."/>
            <person name="Brown C.T."/>
            <person name="Hug L.A."/>
            <person name="Sharon I."/>
            <person name="Castelle C.J."/>
            <person name="Probst A.J."/>
            <person name="Thomas B.C."/>
            <person name="Singh A."/>
            <person name="Wilkins M.J."/>
            <person name="Karaoz U."/>
            <person name="Brodie E.L."/>
            <person name="Williams K.H."/>
            <person name="Hubbard S.S."/>
            <person name="Banfield J.F."/>
        </authorList>
    </citation>
    <scope>NUCLEOTIDE SEQUENCE [LARGE SCALE GENOMIC DNA]</scope>
</reference>
<proteinExistence type="inferred from homology"/>
<evidence type="ECO:0000256" key="3">
    <source>
        <dbReference type="ARBA" id="ARBA00022679"/>
    </source>
</evidence>
<dbReference type="PRINTS" id="PR00105">
    <property type="entry name" value="C5METTRFRASE"/>
</dbReference>
<dbReference type="GO" id="GO:0003677">
    <property type="term" value="F:DNA binding"/>
    <property type="evidence" value="ECO:0007669"/>
    <property type="project" value="TreeGrafter"/>
</dbReference>
<dbReference type="Proteomes" id="UP000176939">
    <property type="component" value="Unassembled WGS sequence"/>
</dbReference>
<dbReference type="GO" id="GO:0009307">
    <property type="term" value="P:DNA restriction-modification system"/>
    <property type="evidence" value="ECO:0007669"/>
    <property type="project" value="UniProtKB-KW"/>
</dbReference>
<evidence type="ECO:0000313" key="8">
    <source>
        <dbReference type="Proteomes" id="UP000176939"/>
    </source>
</evidence>
<keyword evidence="4 6" id="KW-0949">S-adenosyl-L-methionine</keyword>
<dbReference type="InterPro" id="IPR001525">
    <property type="entry name" value="C5_MeTfrase"/>
</dbReference>
<dbReference type="Pfam" id="PF00145">
    <property type="entry name" value="DNA_methylase"/>
    <property type="match status" value="1"/>
</dbReference>
<organism evidence="7 8">
    <name type="scientific">Candidatus Woesebacteria bacterium RBG_13_36_22</name>
    <dbReference type="NCBI Taxonomy" id="1802478"/>
    <lineage>
        <taxon>Bacteria</taxon>
        <taxon>Candidatus Woeseibacteriota</taxon>
    </lineage>
</organism>
<evidence type="ECO:0000256" key="4">
    <source>
        <dbReference type="ARBA" id="ARBA00022691"/>
    </source>
</evidence>
<dbReference type="GO" id="GO:0032259">
    <property type="term" value="P:methylation"/>
    <property type="evidence" value="ECO:0007669"/>
    <property type="project" value="UniProtKB-KW"/>
</dbReference>
<feature type="active site" evidence="6">
    <location>
        <position position="71"/>
    </location>
</feature>
<dbReference type="AlphaFoldDB" id="A0A1F7X2L5"/>
<dbReference type="InterPro" id="IPR050390">
    <property type="entry name" value="C5-Methyltransferase"/>
</dbReference>
<dbReference type="PANTHER" id="PTHR10629:SF52">
    <property type="entry name" value="DNA (CYTOSINE-5)-METHYLTRANSFERASE 1"/>
    <property type="match status" value="1"/>
</dbReference>
<dbReference type="SUPFAM" id="SSF53335">
    <property type="entry name" value="S-adenosyl-L-methionine-dependent methyltransferases"/>
    <property type="match status" value="1"/>
</dbReference>
<comment type="similarity">
    <text evidence="6">Belongs to the class I-like SAM-binding methyltransferase superfamily. C5-methyltransferase family.</text>
</comment>
<dbReference type="InterPro" id="IPR018117">
    <property type="entry name" value="C5_DNA_meth_AS"/>
</dbReference>
<keyword evidence="2 6" id="KW-0489">Methyltransferase</keyword>
<accession>A0A1F7X2L5</accession>
<gene>
    <name evidence="7" type="ORF">A2Z67_04700</name>
</gene>
<dbReference type="InterPro" id="IPR029063">
    <property type="entry name" value="SAM-dependent_MTases_sf"/>
</dbReference>
<name>A0A1F7X2L5_9BACT</name>
<keyword evidence="3 6" id="KW-0808">Transferase</keyword>
<dbReference type="GO" id="GO:0044027">
    <property type="term" value="P:negative regulation of gene expression via chromosomal CpG island methylation"/>
    <property type="evidence" value="ECO:0007669"/>
    <property type="project" value="TreeGrafter"/>
</dbReference>
<dbReference type="EMBL" id="MGFQ01000024">
    <property type="protein sequence ID" value="OGM09211.1"/>
    <property type="molecule type" value="Genomic_DNA"/>
</dbReference>
<comment type="caution">
    <text evidence="7">The sequence shown here is derived from an EMBL/GenBank/DDBJ whole genome shotgun (WGS) entry which is preliminary data.</text>
</comment>
<evidence type="ECO:0000313" key="7">
    <source>
        <dbReference type="EMBL" id="OGM09211.1"/>
    </source>
</evidence>
<dbReference type="EC" id="2.1.1.37" evidence="1"/>